<feature type="compositionally biased region" description="Low complexity" evidence="1">
    <location>
        <begin position="15"/>
        <end position="24"/>
    </location>
</feature>
<dbReference type="Proteomes" id="UP000673691">
    <property type="component" value="Unassembled WGS sequence"/>
</dbReference>
<feature type="region of interest" description="Disordered" evidence="1">
    <location>
        <begin position="1"/>
        <end position="32"/>
    </location>
</feature>
<dbReference type="AlphaFoldDB" id="A0A8H7ZUG3"/>
<gene>
    <name evidence="2" type="ORF">BJ554DRAFT_8364</name>
</gene>
<evidence type="ECO:0000313" key="3">
    <source>
        <dbReference type="Proteomes" id="UP000673691"/>
    </source>
</evidence>
<organism evidence="2 3">
    <name type="scientific">Olpidium bornovanus</name>
    <dbReference type="NCBI Taxonomy" id="278681"/>
    <lineage>
        <taxon>Eukaryota</taxon>
        <taxon>Fungi</taxon>
        <taxon>Fungi incertae sedis</taxon>
        <taxon>Olpidiomycota</taxon>
        <taxon>Olpidiomycotina</taxon>
        <taxon>Olpidiomycetes</taxon>
        <taxon>Olpidiales</taxon>
        <taxon>Olpidiaceae</taxon>
        <taxon>Olpidium</taxon>
    </lineage>
</organism>
<accession>A0A8H7ZUG3</accession>
<name>A0A8H7ZUG3_9FUNG</name>
<protein>
    <submittedName>
        <fullName evidence="2">Uncharacterized protein</fullName>
    </submittedName>
</protein>
<keyword evidence="3" id="KW-1185">Reference proteome</keyword>
<dbReference type="EMBL" id="JAEFCI010006439">
    <property type="protein sequence ID" value="KAG5459686.1"/>
    <property type="molecule type" value="Genomic_DNA"/>
</dbReference>
<sequence length="63" mass="6998">MRRPLPFAAEEKSARSPARSIPRSVGPQSRLSAGGITRRFSAARRGWNTWVFSGERPTPSCRV</sequence>
<evidence type="ECO:0000313" key="2">
    <source>
        <dbReference type="EMBL" id="KAG5459686.1"/>
    </source>
</evidence>
<proteinExistence type="predicted"/>
<reference evidence="2 3" key="1">
    <citation type="journal article" name="Sci. Rep.">
        <title>Genome-scale phylogenetic analyses confirm Olpidium as the closest living zoosporic fungus to the non-flagellated, terrestrial fungi.</title>
        <authorList>
            <person name="Chang Y."/>
            <person name="Rochon D."/>
            <person name="Sekimoto S."/>
            <person name="Wang Y."/>
            <person name="Chovatia M."/>
            <person name="Sandor L."/>
            <person name="Salamov A."/>
            <person name="Grigoriev I.V."/>
            <person name="Stajich J.E."/>
            <person name="Spatafora J.W."/>
        </authorList>
    </citation>
    <scope>NUCLEOTIDE SEQUENCE [LARGE SCALE GENOMIC DNA]</scope>
    <source>
        <strain evidence="2">S191</strain>
    </source>
</reference>
<comment type="caution">
    <text evidence="2">The sequence shown here is derived from an EMBL/GenBank/DDBJ whole genome shotgun (WGS) entry which is preliminary data.</text>
</comment>
<evidence type="ECO:0000256" key="1">
    <source>
        <dbReference type="SAM" id="MobiDB-lite"/>
    </source>
</evidence>